<gene>
    <name evidence="2" type="ORF">GCM10010406_34720</name>
</gene>
<comment type="caution">
    <text evidence="2">The sequence shown here is derived from an EMBL/GenBank/DDBJ whole genome shotgun (WGS) entry which is preliminary data.</text>
</comment>
<keyword evidence="3" id="KW-1185">Reference proteome</keyword>
<organism evidence="2 3">
    <name type="scientific">Streptomyces thermolineatus</name>
    <dbReference type="NCBI Taxonomy" id="44033"/>
    <lineage>
        <taxon>Bacteria</taxon>
        <taxon>Bacillati</taxon>
        <taxon>Actinomycetota</taxon>
        <taxon>Actinomycetes</taxon>
        <taxon>Kitasatosporales</taxon>
        <taxon>Streptomycetaceae</taxon>
        <taxon>Streptomyces</taxon>
    </lineage>
</organism>
<sequence>MTGPPSGGPAPRQTVRAEGGFAYGVIGADLHVFGDGQPVYILENWRAAPPADDAWLRELPSRMLSARHEIVPFTGRTADLAALHAWRLTDRRLAARWLHGPGGQGKTRLAARFARESLADGWKVVNAVHGPGSVLPPPGSQDLTTDGAVGLLLVVDYADQWPLPHLTWLFSNALLHRPGLPTRLLLIGRTADMWPAVRATLADLQAATAGHPLPPLPADAPDDPDDPDDPHPRECQRPDAAAGPGERARMFRAARDSFAARHGLPTAAGIASPVPLHGPDFGLTLTVHMAALVAVDAHRAGRRPPRDAAGLTTYLLDREQRQWARRWSRHAAESAPDTESGATPPDAMNRIVFTAALTGPVAPGAGAAALTSSGPGGPRHPERALADHAAHYPPADPARPTELEPLTPDRLAEDFVALTLPGHFADYPARDWAPSVLRALLPHAPGTPTAPWTPRALTLVAAAADRWPHVRTGYLDPLLREAPWLAVAAGGGALGTIAALADLDVEVLDAVVAHLPNRDDADLDPAAAVLAVRLADHLLATTDDPAKRAAVHRNLGWSLAGAGRYTESLAAAERAVAGYEALARADPDRYEHDLAIALNNLSLRYDYERRTDEAVTAMERAVGIGRRRLTDPVGRHAADLALSLSNYGNLLKHAGRWLESLQAGSEALVRYHRLAAADPAAHQGALAVALLNHGSDLSAALRTEAAIDATRQAVAMLRRLAADRPEAHEGTLAIGLENLASMLTEQGQTAEQVLTWHLRSGGAPAPELLPPQGWREEALAAIEQAVEIDRRRARANPAALEAGLAGALQTSAFVRRACGMEAAALTDEREAAALTGRLGAAAEPHRAEHRETYGPQATEVLYDVELALYRCLAAADLATHGPQLALLLDLHRPTAADGERLGSLHDLTALREAAEVNARLAALDPVVYEPDYAYALIRLADALWWEGKHAESVPATERAAEVTARLAAVDPEEYGPQLAMVRRNLVRRLAATGRRREARALGRIHRRTPT</sequence>
<dbReference type="SUPFAM" id="SSF48452">
    <property type="entry name" value="TPR-like"/>
    <property type="match status" value="2"/>
</dbReference>
<evidence type="ECO:0000313" key="3">
    <source>
        <dbReference type="Proteomes" id="UP001501358"/>
    </source>
</evidence>
<dbReference type="Proteomes" id="UP001501358">
    <property type="component" value="Unassembled WGS sequence"/>
</dbReference>
<dbReference type="EMBL" id="BAAATA010000020">
    <property type="protein sequence ID" value="GAA2495544.1"/>
    <property type="molecule type" value="Genomic_DNA"/>
</dbReference>
<feature type="region of interest" description="Disordered" evidence="1">
    <location>
        <begin position="209"/>
        <end position="247"/>
    </location>
</feature>
<accession>A0ABP5ZAG5</accession>
<name>A0ABP5ZAG5_9ACTN</name>
<evidence type="ECO:0000256" key="1">
    <source>
        <dbReference type="SAM" id="MobiDB-lite"/>
    </source>
</evidence>
<evidence type="ECO:0008006" key="4">
    <source>
        <dbReference type="Google" id="ProtNLM"/>
    </source>
</evidence>
<reference evidence="3" key="1">
    <citation type="journal article" date="2019" name="Int. J. Syst. Evol. Microbiol.">
        <title>The Global Catalogue of Microorganisms (GCM) 10K type strain sequencing project: providing services to taxonomists for standard genome sequencing and annotation.</title>
        <authorList>
            <consortium name="The Broad Institute Genomics Platform"/>
            <consortium name="The Broad Institute Genome Sequencing Center for Infectious Disease"/>
            <person name="Wu L."/>
            <person name="Ma J."/>
        </authorList>
    </citation>
    <scope>NUCLEOTIDE SEQUENCE [LARGE SCALE GENOMIC DNA]</scope>
    <source>
        <strain evidence="3">JCM 6307</strain>
    </source>
</reference>
<proteinExistence type="predicted"/>
<feature type="region of interest" description="Disordered" evidence="1">
    <location>
        <begin position="327"/>
        <end position="346"/>
    </location>
</feature>
<evidence type="ECO:0000313" key="2">
    <source>
        <dbReference type="EMBL" id="GAA2495544.1"/>
    </source>
</evidence>
<dbReference type="Gene3D" id="1.25.40.10">
    <property type="entry name" value="Tetratricopeptide repeat domain"/>
    <property type="match status" value="2"/>
</dbReference>
<protein>
    <recommendedName>
        <fullName evidence="4">Tetratricopeptide repeat protein</fullName>
    </recommendedName>
</protein>
<dbReference type="InterPro" id="IPR011990">
    <property type="entry name" value="TPR-like_helical_dom_sf"/>
</dbReference>